<evidence type="ECO:0000313" key="1">
    <source>
        <dbReference type="EMBL" id="THV57841.1"/>
    </source>
</evidence>
<accession>A0ABY2R597</accession>
<dbReference type="Proteomes" id="UP000306038">
    <property type="component" value="Unassembled WGS sequence"/>
</dbReference>
<organism evidence="1 2">
    <name type="scientific">Chryseobacterium candidae</name>
    <dbReference type="NCBI Taxonomy" id="1978493"/>
    <lineage>
        <taxon>Bacteria</taxon>
        <taxon>Pseudomonadati</taxon>
        <taxon>Bacteroidota</taxon>
        <taxon>Flavobacteriia</taxon>
        <taxon>Flavobacteriales</taxon>
        <taxon>Weeksellaceae</taxon>
        <taxon>Chryseobacterium group</taxon>
        <taxon>Chryseobacterium</taxon>
    </lineage>
</organism>
<proteinExistence type="predicted"/>
<keyword evidence="2" id="KW-1185">Reference proteome</keyword>
<dbReference type="RefSeq" id="WP_076596640.1">
    <property type="nucleotide sequence ID" value="NZ_SDLV01000029.1"/>
</dbReference>
<protein>
    <submittedName>
        <fullName evidence="1">Uncharacterized protein</fullName>
    </submittedName>
</protein>
<name>A0ABY2R597_9FLAO</name>
<evidence type="ECO:0000313" key="2">
    <source>
        <dbReference type="Proteomes" id="UP000306038"/>
    </source>
</evidence>
<comment type="caution">
    <text evidence="1">The sequence shown here is derived from an EMBL/GenBank/DDBJ whole genome shotgun (WGS) entry which is preliminary data.</text>
</comment>
<dbReference type="EMBL" id="SDLV01000029">
    <property type="protein sequence ID" value="THV57841.1"/>
    <property type="molecule type" value="Genomic_DNA"/>
</dbReference>
<sequence length="186" mass="21895">MRILYSRPVFQTLFSEERNSRLLLSSVYQYCIEGYVMVLNVEMKMNLLSITRLYLFLSLGQFEKYEACGGKAFDPLLDTVFSGCYKEKERKTVIHKKSSFECKPVQTPAYGIFKLIHLKIRCNAALSKLLFSILSAVERKVFNSKKFLSLYNKLVEQNWFEPEKIFVRPPEEWKKINNLKQIYTSN</sequence>
<reference evidence="1 2" key="1">
    <citation type="submission" date="2019-01" db="EMBL/GenBank/DDBJ databases">
        <authorList>
            <person name="B I."/>
            <person name="Ch S."/>
            <person name="Ch V.R."/>
        </authorList>
    </citation>
    <scope>NUCLEOTIDE SEQUENCE [LARGE SCALE GENOMIC DNA]</scope>
    <source>
        <strain evidence="1 2">JC507</strain>
    </source>
</reference>
<gene>
    <name evidence="1" type="ORF">EK417_14125</name>
</gene>